<dbReference type="GO" id="GO:0005524">
    <property type="term" value="F:ATP binding"/>
    <property type="evidence" value="ECO:0007669"/>
    <property type="project" value="UniProtKB-KW"/>
</dbReference>
<dbReference type="GO" id="GO:0000155">
    <property type="term" value="F:phosphorelay sensor kinase activity"/>
    <property type="evidence" value="ECO:0007669"/>
    <property type="project" value="InterPro"/>
</dbReference>
<keyword evidence="13 14" id="KW-0472">Membrane</keyword>
<keyword evidence="7 14" id="KW-0812">Transmembrane</keyword>
<dbReference type="Pfam" id="PF00512">
    <property type="entry name" value="HisKA"/>
    <property type="match status" value="1"/>
</dbReference>
<feature type="domain" description="Histidine kinase" evidence="15">
    <location>
        <begin position="145"/>
        <end position="367"/>
    </location>
</feature>
<keyword evidence="6" id="KW-0808">Transferase</keyword>
<evidence type="ECO:0000256" key="9">
    <source>
        <dbReference type="ARBA" id="ARBA00022777"/>
    </source>
</evidence>
<dbReference type="Pfam" id="PF13493">
    <property type="entry name" value="DUF4118"/>
    <property type="match status" value="1"/>
</dbReference>
<dbReference type="InterPro" id="IPR036890">
    <property type="entry name" value="HATPase_C_sf"/>
</dbReference>
<keyword evidence="9" id="KW-0418">Kinase</keyword>
<evidence type="ECO:0000256" key="10">
    <source>
        <dbReference type="ARBA" id="ARBA00022840"/>
    </source>
</evidence>
<dbReference type="InterPro" id="IPR038318">
    <property type="entry name" value="KdpD_sf"/>
</dbReference>
<evidence type="ECO:0000256" key="14">
    <source>
        <dbReference type="SAM" id="Phobius"/>
    </source>
</evidence>
<dbReference type="InterPro" id="IPR004358">
    <property type="entry name" value="Sig_transdc_His_kin-like_C"/>
</dbReference>
<evidence type="ECO:0000259" key="15">
    <source>
        <dbReference type="PROSITE" id="PS50109"/>
    </source>
</evidence>
<evidence type="ECO:0000256" key="12">
    <source>
        <dbReference type="ARBA" id="ARBA00023012"/>
    </source>
</evidence>
<dbReference type="SMART" id="SM00388">
    <property type="entry name" value="HisKA"/>
    <property type="match status" value="1"/>
</dbReference>
<dbReference type="Gene3D" id="1.10.287.130">
    <property type="match status" value="1"/>
</dbReference>
<keyword evidence="10" id="KW-0067">ATP-binding</keyword>
<dbReference type="RefSeq" id="WP_317141052.1">
    <property type="nucleotide sequence ID" value="NZ_CP118157.1"/>
</dbReference>
<evidence type="ECO:0000256" key="3">
    <source>
        <dbReference type="ARBA" id="ARBA00004236"/>
    </source>
</evidence>
<evidence type="ECO:0000313" key="16">
    <source>
        <dbReference type="EMBL" id="WOF24579.1"/>
    </source>
</evidence>
<evidence type="ECO:0000256" key="13">
    <source>
        <dbReference type="ARBA" id="ARBA00023136"/>
    </source>
</evidence>
<dbReference type="PROSITE" id="PS50109">
    <property type="entry name" value="HIS_KIN"/>
    <property type="match status" value="1"/>
</dbReference>
<evidence type="ECO:0000256" key="5">
    <source>
        <dbReference type="ARBA" id="ARBA00022553"/>
    </source>
</evidence>
<dbReference type="InterPro" id="IPR003594">
    <property type="entry name" value="HATPase_dom"/>
</dbReference>
<evidence type="ECO:0000256" key="11">
    <source>
        <dbReference type="ARBA" id="ARBA00022989"/>
    </source>
</evidence>
<feature type="transmembrane region" description="Helical" evidence="14">
    <location>
        <begin position="44"/>
        <end position="77"/>
    </location>
</feature>
<proteinExistence type="predicted"/>
<dbReference type="InterPro" id="IPR052023">
    <property type="entry name" value="Histidine_kinase_KdpD"/>
</dbReference>
<dbReference type="GO" id="GO:0005886">
    <property type="term" value="C:plasma membrane"/>
    <property type="evidence" value="ECO:0007669"/>
    <property type="project" value="UniProtKB-SubCell"/>
</dbReference>
<keyword evidence="8" id="KW-0547">Nucleotide-binding</keyword>
<dbReference type="Gene3D" id="3.30.565.10">
    <property type="entry name" value="Histidine kinase-like ATPase, C-terminal domain"/>
    <property type="match status" value="1"/>
</dbReference>
<organism evidence="16 17">
    <name type="scientific">Microbacterium betulae</name>
    <dbReference type="NCBI Taxonomy" id="2981139"/>
    <lineage>
        <taxon>Bacteria</taxon>
        <taxon>Bacillati</taxon>
        <taxon>Actinomycetota</taxon>
        <taxon>Actinomycetes</taxon>
        <taxon>Micrococcales</taxon>
        <taxon>Microbacteriaceae</taxon>
        <taxon>Microbacterium</taxon>
    </lineage>
</organism>
<dbReference type="PANTHER" id="PTHR45569:SF1">
    <property type="entry name" value="SENSOR PROTEIN KDPD"/>
    <property type="match status" value="1"/>
</dbReference>
<dbReference type="KEGG" id="mbet:N8K70_07970"/>
<protein>
    <recommendedName>
        <fullName evidence="4">histidine kinase</fullName>
        <ecNumber evidence="4">2.7.13.3</ecNumber>
    </recommendedName>
</protein>
<dbReference type="Pfam" id="PF02518">
    <property type="entry name" value="HATPase_c"/>
    <property type="match status" value="1"/>
</dbReference>
<comment type="catalytic activity">
    <reaction evidence="1">
        <text>ATP + protein L-histidine = ADP + protein N-phospho-L-histidine.</text>
        <dbReference type="EC" id="2.7.13.3"/>
    </reaction>
</comment>
<dbReference type="PANTHER" id="PTHR45569">
    <property type="entry name" value="SENSOR PROTEIN KDPD"/>
    <property type="match status" value="1"/>
</dbReference>
<dbReference type="InterPro" id="IPR036097">
    <property type="entry name" value="HisK_dim/P_sf"/>
</dbReference>
<evidence type="ECO:0000256" key="7">
    <source>
        <dbReference type="ARBA" id="ARBA00022692"/>
    </source>
</evidence>
<dbReference type="EMBL" id="CP118157">
    <property type="protein sequence ID" value="WOF24579.1"/>
    <property type="molecule type" value="Genomic_DNA"/>
</dbReference>
<evidence type="ECO:0000256" key="1">
    <source>
        <dbReference type="ARBA" id="ARBA00000085"/>
    </source>
</evidence>
<evidence type="ECO:0000256" key="2">
    <source>
        <dbReference type="ARBA" id="ARBA00004141"/>
    </source>
</evidence>
<evidence type="ECO:0000256" key="6">
    <source>
        <dbReference type="ARBA" id="ARBA00022679"/>
    </source>
</evidence>
<comment type="subcellular location">
    <subcellularLocation>
        <location evidence="3">Cell membrane</location>
    </subcellularLocation>
    <subcellularLocation>
        <location evidence="2">Membrane</location>
        <topology evidence="2">Multi-pass membrane protein</topology>
    </subcellularLocation>
</comment>
<dbReference type="Proteomes" id="UP001305498">
    <property type="component" value="Chromosome"/>
</dbReference>
<sequence length="378" mass="38253">MQRFAMLPVRRQLAAAIAGVVMLALVTVAVAPSEEGEGFLVAALLYQLVVVAAAVFGGLVVALAAATAAGLLLNYFFADPVHTVQVTDGAHAVAIVVFLAVGAIVSLVVGQSEARLALAQQTTAAESRAVAAQDADRMKTALLAAVGHDLRTPLAAASAAATSLASEDVVWTTEQRAELLASTIGALERLERLIDDLLDTSRLDAGVLPVSLEAMRVEDAVALALDEFGDAGDAVSVSIAPELPDARADPVLVQRVVVNVVGNSLRHAGGAVEMRIGVAGPVQGAGSEGASPRPAVELAVVDHGPGIPPESLEDAFRPFRRLDDRGTGVGLGLALSRGFAEAMGGALSIGPTPGGGLTCVLALPVSDAVTRLAGEGEG</sequence>
<dbReference type="EC" id="2.7.13.3" evidence="4"/>
<name>A0AA97FM69_9MICO</name>
<dbReference type="SMART" id="SM00387">
    <property type="entry name" value="HATPase_c"/>
    <property type="match status" value="1"/>
</dbReference>
<dbReference type="CDD" id="cd00082">
    <property type="entry name" value="HisKA"/>
    <property type="match status" value="1"/>
</dbReference>
<gene>
    <name evidence="16" type="ORF">N8K70_07970</name>
</gene>
<keyword evidence="11 14" id="KW-1133">Transmembrane helix</keyword>
<dbReference type="AlphaFoldDB" id="A0AA97FM69"/>
<keyword evidence="17" id="KW-1185">Reference proteome</keyword>
<keyword evidence="5" id="KW-0597">Phosphoprotein</keyword>
<dbReference type="Gene3D" id="1.20.120.620">
    <property type="entry name" value="Backbone structure of the membrane domain of e. Coli histidine kinase receptor kdpd"/>
    <property type="match status" value="1"/>
</dbReference>
<evidence type="ECO:0000256" key="4">
    <source>
        <dbReference type="ARBA" id="ARBA00012438"/>
    </source>
</evidence>
<dbReference type="SUPFAM" id="SSF55874">
    <property type="entry name" value="ATPase domain of HSP90 chaperone/DNA topoisomerase II/histidine kinase"/>
    <property type="match status" value="1"/>
</dbReference>
<dbReference type="InterPro" id="IPR005467">
    <property type="entry name" value="His_kinase_dom"/>
</dbReference>
<evidence type="ECO:0000313" key="17">
    <source>
        <dbReference type="Proteomes" id="UP001305498"/>
    </source>
</evidence>
<keyword evidence="12" id="KW-0902">Two-component regulatory system</keyword>
<dbReference type="InterPro" id="IPR003661">
    <property type="entry name" value="HisK_dim/P_dom"/>
</dbReference>
<accession>A0AA97FM69</accession>
<feature type="transmembrane region" description="Helical" evidence="14">
    <location>
        <begin position="12"/>
        <end position="32"/>
    </location>
</feature>
<dbReference type="InterPro" id="IPR025201">
    <property type="entry name" value="KdpD_TM"/>
</dbReference>
<reference evidence="16 17" key="1">
    <citation type="submission" date="2023-02" db="EMBL/GenBank/DDBJ databases">
        <title>Microbacterium betulae sp. nov., isolated from birch wood.</title>
        <authorList>
            <person name="Pasciak M."/>
            <person name="Pawlik K.J."/>
            <person name="Martynowski D."/>
            <person name="Laczmanski L."/>
            <person name="Ciekot J."/>
            <person name="Szponar B."/>
            <person name="Wojcik-Fatla A."/>
            <person name="Mackiewicz B."/>
            <person name="Farian E."/>
            <person name="Cholewa G."/>
            <person name="Cholewa A."/>
            <person name="Dutkiewicz J."/>
        </authorList>
    </citation>
    <scope>NUCLEOTIDE SEQUENCE [LARGE SCALE GENOMIC DNA]</scope>
    <source>
        <strain evidence="16 17">AB</strain>
    </source>
</reference>
<evidence type="ECO:0000256" key="8">
    <source>
        <dbReference type="ARBA" id="ARBA00022741"/>
    </source>
</evidence>
<feature type="transmembrane region" description="Helical" evidence="14">
    <location>
        <begin position="89"/>
        <end position="109"/>
    </location>
</feature>
<dbReference type="PRINTS" id="PR00344">
    <property type="entry name" value="BCTRLSENSOR"/>
</dbReference>
<dbReference type="SUPFAM" id="SSF47384">
    <property type="entry name" value="Homodimeric domain of signal transducing histidine kinase"/>
    <property type="match status" value="1"/>
</dbReference>